<proteinExistence type="evidence at transcript level"/>
<feature type="chain" id="PRO_5008548595" evidence="1">
    <location>
        <begin position="24"/>
        <end position="59"/>
    </location>
</feature>
<dbReference type="EMBL" id="KU643188">
    <property type="protein sequence ID" value="AOF40280.1"/>
    <property type="molecule type" value="mRNA"/>
</dbReference>
<organism evidence="2">
    <name type="scientific">Hadogenes troglodytes</name>
    <dbReference type="NCBI Taxonomy" id="1577150"/>
    <lineage>
        <taxon>Eukaryota</taxon>
        <taxon>Metazoa</taxon>
        <taxon>Ecdysozoa</taxon>
        <taxon>Arthropoda</taxon>
        <taxon>Chelicerata</taxon>
        <taxon>Arachnida</taxon>
        <taxon>Scorpiones</taxon>
        <taxon>Iurida</taxon>
        <taxon>Scorpionoidea</taxon>
        <taxon>Hemiscorpiidae</taxon>
        <taxon>Hadogenes</taxon>
    </lineage>
</organism>
<reference evidence="2" key="1">
    <citation type="journal article" date="2016" name="J. Proteomics">
        <title>Transcriptomic analysis of the venom glands from the scorpion Hadogenes troglodytes revealed unique and extremely high diversity of the venom peptides.</title>
        <authorList>
            <person name="Zhong J."/>
            <person name="Zeng X.C."/>
            <person name="Zeng X."/>
            <person name="Nie Y."/>
            <person name="Zhang L."/>
            <person name="Wu S."/>
            <person name="Bao A."/>
        </authorList>
    </citation>
    <scope>NUCLEOTIDE SEQUENCE</scope>
</reference>
<keyword evidence="1" id="KW-0732">Signal</keyword>
<sequence>MKTLPVIFLCLLVLLAAPSGIWCRGEEEHEPYGNNGWKRSLPFMGKRRVEILSTSQRGD</sequence>
<protein>
    <submittedName>
        <fullName evidence="2">Venom peptide Htgkr22</fullName>
    </submittedName>
</protein>
<feature type="signal peptide" evidence="1">
    <location>
        <begin position="1"/>
        <end position="23"/>
    </location>
</feature>
<name>A0A1B3IJ99_9SCOR</name>
<evidence type="ECO:0000256" key="1">
    <source>
        <dbReference type="SAM" id="SignalP"/>
    </source>
</evidence>
<dbReference type="AlphaFoldDB" id="A0A1B3IJ99"/>
<accession>A0A1B3IJ99</accession>
<evidence type="ECO:0000313" key="2">
    <source>
        <dbReference type="EMBL" id="AOF40280.1"/>
    </source>
</evidence>